<keyword evidence="3" id="KW-1185">Reference proteome</keyword>
<accession>A0A1A9ZJX9</accession>
<protein>
    <submittedName>
        <fullName evidence="2">Uncharacterized protein</fullName>
    </submittedName>
</protein>
<reference evidence="2" key="2">
    <citation type="submission" date="2020-05" db="UniProtKB">
        <authorList>
            <consortium name="EnsemblMetazoa"/>
        </authorList>
    </citation>
    <scope>IDENTIFICATION</scope>
    <source>
        <strain evidence="2">IAEA</strain>
    </source>
</reference>
<dbReference type="Proteomes" id="UP000092445">
    <property type="component" value="Unassembled WGS sequence"/>
</dbReference>
<reference evidence="3" key="1">
    <citation type="submission" date="2014-03" db="EMBL/GenBank/DDBJ databases">
        <authorList>
            <person name="Aksoy S."/>
            <person name="Warren W."/>
            <person name="Wilson R.K."/>
        </authorList>
    </citation>
    <scope>NUCLEOTIDE SEQUENCE [LARGE SCALE GENOMIC DNA]</scope>
    <source>
        <strain evidence="3">IAEA</strain>
    </source>
</reference>
<dbReference type="VEuPathDB" id="VectorBase:GPAI017187"/>
<dbReference type="EnsemblMetazoa" id="GPAI017187-RA">
    <property type="protein sequence ID" value="GPAI017187-PA"/>
    <property type="gene ID" value="GPAI017187"/>
</dbReference>
<organism evidence="2 3">
    <name type="scientific">Glossina pallidipes</name>
    <name type="common">Tsetse fly</name>
    <dbReference type="NCBI Taxonomy" id="7398"/>
    <lineage>
        <taxon>Eukaryota</taxon>
        <taxon>Metazoa</taxon>
        <taxon>Ecdysozoa</taxon>
        <taxon>Arthropoda</taxon>
        <taxon>Hexapoda</taxon>
        <taxon>Insecta</taxon>
        <taxon>Pterygota</taxon>
        <taxon>Neoptera</taxon>
        <taxon>Endopterygota</taxon>
        <taxon>Diptera</taxon>
        <taxon>Brachycera</taxon>
        <taxon>Muscomorpha</taxon>
        <taxon>Hippoboscoidea</taxon>
        <taxon>Glossinidae</taxon>
        <taxon>Glossina</taxon>
    </lineage>
</organism>
<evidence type="ECO:0000313" key="2">
    <source>
        <dbReference type="EnsemblMetazoa" id="GPAI017187-PA"/>
    </source>
</evidence>
<name>A0A1A9ZJX9_GLOPL</name>
<sequence>MFSHPRVNYAGAVKSSTATTVASCGGSVEQDDSYNAVIASVPLIGANEQTNEQVKCCVSTVEPSLNTSELTAADSHQLAAVPARKPIFKSRLSSCIAKEAIVEFSVIQQIKEPFKEKPTKKNTIQINGSMGKQGVHNQKSEENYD</sequence>
<dbReference type="AlphaFoldDB" id="A0A1A9ZJX9"/>
<feature type="compositionally biased region" description="Polar residues" evidence="1">
    <location>
        <begin position="121"/>
        <end position="130"/>
    </location>
</feature>
<evidence type="ECO:0000256" key="1">
    <source>
        <dbReference type="SAM" id="MobiDB-lite"/>
    </source>
</evidence>
<proteinExistence type="predicted"/>
<evidence type="ECO:0000313" key="3">
    <source>
        <dbReference type="Proteomes" id="UP000092445"/>
    </source>
</evidence>
<feature type="region of interest" description="Disordered" evidence="1">
    <location>
        <begin position="117"/>
        <end position="145"/>
    </location>
</feature>